<evidence type="ECO:0000256" key="5">
    <source>
        <dbReference type="ARBA" id="ARBA00022692"/>
    </source>
</evidence>
<protein>
    <recommendedName>
        <fullName evidence="11">Type II secretion system protein GspC N-terminal domain-containing protein</fullName>
    </recommendedName>
</protein>
<name>A0A5B8RZB1_9BURK</name>
<evidence type="ECO:0000256" key="6">
    <source>
        <dbReference type="ARBA" id="ARBA00022927"/>
    </source>
</evidence>
<evidence type="ECO:0000313" key="13">
    <source>
        <dbReference type="Proteomes" id="UP000321199"/>
    </source>
</evidence>
<dbReference type="Proteomes" id="UP000321199">
    <property type="component" value="Chromosome"/>
</dbReference>
<dbReference type="RefSeq" id="WP_146912829.1">
    <property type="nucleotide sequence ID" value="NZ_CP042344.1"/>
</dbReference>
<evidence type="ECO:0000256" key="9">
    <source>
        <dbReference type="SAM" id="MobiDB-lite"/>
    </source>
</evidence>
<dbReference type="GO" id="GO:0015031">
    <property type="term" value="P:protein transport"/>
    <property type="evidence" value="ECO:0007669"/>
    <property type="project" value="UniProtKB-KW"/>
</dbReference>
<organism evidence="12 13">
    <name type="scientific">Comamonas flocculans</name>
    <dbReference type="NCBI Taxonomy" id="2597701"/>
    <lineage>
        <taxon>Bacteria</taxon>
        <taxon>Pseudomonadati</taxon>
        <taxon>Pseudomonadota</taxon>
        <taxon>Betaproteobacteria</taxon>
        <taxon>Burkholderiales</taxon>
        <taxon>Comamonadaceae</taxon>
        <taxon>Comamonas</taxon>
    </lineage>
</organism>
<keyword evidence="5 10" id="KW-0812">Transmembrane</keyword>
<evidence type="ECO:0000313" key="12">
    <source>
        <dbReference type="EMBL" id="QEA13237.1"/>
    </source>
</evidence>
<evidence type="ECO:0000256" key="10">
    <source>
        <dbReference type="SAM" id="Phobius"/>
    </source>
</evidence>
<keyword evidence="4" id="KW-0997">Cell inner membrane</keyword>
<evidence type="ECO:0000256" key="2">
    <source>
        <dbReference type="ARBA" id="ARBA00022448"/>
    </source>
</evidence>
<reference evidence="12 13" key="1">
    <citation type="submission" date="2019-07" db="EMBL/GenBank/DDBJ databases">
        <title>Complete genome sequence of Comamonas sp. NLF 7-7 isolated from livestock.</title>
        <authorList>
            <person name="Kim D.H."/>
            <person name="Kim J.G."/>
        </authorList>
    </citation>
    <scope>NUCLEOTIDE SEQUENCE [LARGE SCALE GENOMIC DNA]</scope>
    <source>
        <strain evidence="12 13">NLF 7-7</strain>
    </source>
</reference>
<dbReference type="KEGG" id="cof:FOZ74_09460"/>
<dbReference type="Pfam" id="PF11356">
    <property type="entry name" value="T2SSC"/>
    <property type="match status" value="1"/>
</dbReference>
<keyword evidence="2" id="KW-0813">Transport</keyword>
<evidence type="ECO:0000256" key="1">
    <source>
        <dbReference type="ARBA" id="ARBA00004533"/>
    </source>
</evidence>
<proteinExistence type="predicted"/>
<sequence>MEGVLVNGRAVRWGLALTLLFALLVLASMWFGRQGELRNMRWQAPETIAFDAAQWNTHIPARTLQAGELLQTLERPLFSPLRRPPPPPPPPQKEDTQAATLTDMHLYGLYGSGSTGGAIVRVDGKDQRLSVNENIKGWKLVRVGDDSITLRRGGQERTLQLVHVILVPDKAAAAASVRRTPGSRSSGGSGNSRAAPAAAAVPRDQEATPQGTASAEAAAAADPAQKPSAPPHYSGPKSFVKPAPNP</sequence>
<dbReference type="AlphaFoldDB" id="A0A5B8RZB1"/>
<accession>A0A5B8RZB1</accession>
<keyword evidence="13" id="KW-1185">Reference proteome</keyword>
<feature type="compositionally biased region" description="Low complexity" evidence="9">
    <location>
        <begin position="191"/>
        <end position="227"/>
    </location>
</feature>
<evidence type="ECO:0000256" key="4">
    <source>
        <dbReference type="ARBA" id="ARBA00022519"/>
    </source>
</evidence>
<keyword evidence="3" id="KW-1003">Cell membrane</keyword>
<evidence type="ECO:0000256" key="7">
    <source>
        <dbReference type="ARBA" id="ARBA00022989"/>
    </source>
</evidence>
<dbReference type="EMBL" id="CP042344">
    <property type="protein sequence ID" value="QEA13237.1"/>
    <property type="molecule type" value="Genomic_DNA"/>
</dbReference>
<dbReference type="Gene3D" id="2.30.30.830">
    <property type="match status" value="1"/>
</dbReference>
<dbReference type="InterPro" id="IPR024961">
    <property type="entry name" value="T2SS_GspC_N"/>
</dbReference>
<evidence type="ECO:0000259" key="11">
    <source>
        <dbReference type="Pfam" id="PF11356"/>
    </source>
</evidence>
<feature type="transmembrane region" description="Helical" evidence="10">
    <location>
        <begin position="12"/>
        <end position="31"/>
    </location>
</feature>
<feature type="domain" description="Type II secretion system protein GspC N-terminal" evidence="11">
    <location>
        <begin position="90"/>
        <end position="161"/>
    </location>
</feature>
<feature type="region of interest" description="Disordered" evidence="9">
    <location>
        <begin position="172"/>
        <end position="246"/>
    </location>
</feature>
<keyword evidence="7 10" id="KW-1133">Transmembrane helix</keyword>
<dbReference type="GO" id="GO:0005886">
    <property type="term" value="C:plasma membrane"/>
    <property type="evidence" value="ECO:0007669"/>
    <property type="project" value="UniProtKB-SubCell"/>
</dbReference>
<comment type="subcellular location">
    <subcellularLocation>
        <location evidence="1">Cell inner membrane</location>
    </subcellularLocation>
</comment>
<evidence type="ECO:0000256" key="8">
    <source>
        <dbReference type="ARBA" id="ARBA00023136"/>
    </source>
</evidence>
<gene>
    <name evidence="12" type="ORF">FOZ74_09460</name>
</gene>
<keyword evidence="6" id="KW-0653">Protein transport</keyword>
<dbReference type="OrthoDB" id="8814414at2"/>
<evidence type="ECO:0000256" key="3">
    <source>
        <dbReference type="ARBA" id="ARBA00022475"/>
    </source>
</evidence>
<keyword evidence="8 10" id="KW-0472">Membrane</keyword>